<evidence type="ECO:0000313" key="3">
    <source>
        <dbReference type="Proteomes" id="UP000730481"/>
    </source>
</evidence>
<comment type="caution">
    <text evidence="2">The sequence shown here is derived from an EMBL/GenBank/DDBJ whole genome shotgun (WGS) entry which is preliminary data.</text>
</comment>
<proteinExistence type="predicted"/>
<gene>
    <name evidence="2" type="ORF">FBEOM_6445</name>
</gene>
<name>A0A9P5AJ43_9HYPO</name>
<evidence type="ECO:0000256" key="1">
    <source>
        <dbReference type="SAM" id="MobiDB-lite"/>
    </source>
</evidence>
<protein>
    <submittedName>
        <fullName evidence="2">Uncharacterized protein</fullName>
    </submittedName>
</protein>
<sequence length="269" mass="29713">MSYLDLDLPEDDFNIFAIFNEDEAFSAAPPAPTVANNNSFAQPVDQPQFEQQHAAIQTQEHGYVDLRLNSVVQISARSYSPATAIQPSSVPFGQNNEDLTSRSAEFSSPPPAKRNKYQQQVGTETTIPSVTLTGPSTGTSTGRSSEFWTGPSNELTMPGAAPGNIPQVSPLKQILPLPFVTGNDHNRSPEMALQQFGDRLIKVLEILENKNPGVHELVRFVPTVSKLSSLSDYICATEHLCLRLDPYSNKNPKTLHTNRREYFMKVAWP</sequence>
<evidence type="ECO:0000313" key="2">
    <source>
        <dbReference type="EMBL" id="KAF4339662.1"/>
    </source>
</evidence>
<dbReference type="Proteomes" id="UP000730481">
    <property type="component" value="Unassembled WGS sequence"/>
</dbReference>
<dbReference type="EMBL" id="PVQB02000271">
    <property type="protein sequence ID" value="KAF4339662.1"/>
    <property type="molecule type" value="Genomic_DNA"/>
</dbReference>
<reference evidence="2" key="2">
    <citation type="submission" date="2020-02" db="EMBL/GenBank/DDBJ databases">
        <title>Identification and distribution of gene clusters putatively required for synthesis of sphingolipid metabolism inhibitors in phylogenetically diverse species of the filamentous fungus Fusarium.</title>
        <authorList>
            <person name="Kim H.-S."/>
            <person name="Busman M."/>
            <person name="Brown D.W."/>
            <person name="Divon H."/>
            <person name="Uhlig S."/>
            <person name="Proctor R.H."/>
        </authorList>
    </citation>
    <scope>NUCLEOTIDE SEQUENCE</scope>
    <source>
        <strain evidence="2">NRRL 25174</strain>
    </source>
</reference>
<accession>A0A9P5AJ43</accession>
<keyword evidence="3" id="KW-1185">Reference proteome</keyword>
<feature type="compositionally biased region" description="Polar residues" evidence="1">
    <location>
        <begin position="84"/>
        <end position="106"/>
    </location>
</feature>
<organism evidence="2 3">
    <name type="scientific">Fusarium beomiforme</name>
    <dbReference type="NCBI Taxonomy" id="44412"/>
    <lineage>
        <taxon>Eukaryota</taxon>
        <taxon>Fungi</taxon>
        <taxon>Dikarya</taxon>
        <taxon>Ascomycota</taxon>
        <taxon>Pezizomycotina</taxon>
        <taxon>Sordariomycetes</taxon>
        <taxon>Hypocreomycetidae</taxon>
        <taxon>Hypocreales</taxon>
        <taxon>Nectriaceae</taxon>
        <taxon>Fusarium</taxon>
        <taxon>Fusarium burgessii species complex</taxon>
    </lineage>
</organism>
<dbReference type="AlphaFoldDB" id="A0A9P5AJ43"/>
<reference evidence="2" key="1">
    <citation type="journal article" date="2017" name="Mycologia">
        <title>Fusarium algeriense, sp. nov., a novel toxigenic crown rot pathogen of durum wheat from Algeria is nested in the Fusarium burgessii species complex.</title>
        <authorList>
            <person name="Laraba I."/>
            <person name="Keddad A."/>
            <person name="Boureghda H."/>
            <person name="Abdallah N."/>
            <person name="Vaughan M.M."/>
            <person name="Proctor R.H."/>
            <person name="Busman M."/>
            <person name="O'Donnell K."/>
        </authorList>
    </citation>
    <scope>NUCLEOTIDE SEQUENCE</scope>
    <source>
        <strain evidence="2">NRRL 25174</strain>
    </source>
</reference>
<feature type="region of interest" description="Disordered" evidence="1">
    <location>
        <begin position="84"/>
        <end position="122"/>
    </location>
</feature>